<proteinExistence type="predicted"/>
<dbReference type="AlphaFoldDB" id="A0A380H6J8"/>
<dbReference type="Pfam" id="PF05908">
    <property type="entry name" value="Gamma_PGA_hydro"/>
    <property type="match status" value="1"/>
</dbReference>
<evidence type="ECO:0000313" key="1">
    <source>
        <dbReference type="EMBL" id="SUM72140.1"/>
    </source>
</evidence>
<name>A0A380H6J8_9STAP</name>
<sequence length="205" mass="22918">MDKFKSMTELESKTVEHEDWEIETTNQNSHVTILAIHGGGIEPATTELAQTIAEQGKYNYFSFKGIRSKGNNELHVTSIHYDDKDALNIVRNSERAIAIHGCTGDNSAVYIGGNDHRLIELISESLKDIGVDVQGAPFSISGTQDNNIINHTKQDGGVQLELTSQLRKELFNNNDSSRKSRENKDNWGHLMYDFSEAIIKAIERA</sequence>
<dbReference type="InterPro" id="IPR008585">
    <property type="entry name" value="Gamma_PGA_hydro"/>
</dbReference>
<evidence type="ECO:0000313" key="2">
    <source>
        <dbReference type="Proteomes" id="UP000255425"/>
    </source>
</evidence>
<accession>A0A380H6J8</accession>
<keyword evidence="2" id="KW-1185">Reference proteome</keyword>
<dbReference type="InterPro" id="IPR038128">
    <property type="entry name" value="Gamma_PGA_hydro_sf"/>
</dbReference>
<organism evidence="1 2">
    <name type="scientific">Staphylococcus saccharolyticus</name>
    <dbReference type="NCBI Taxonomy" id="33028"/>
    <lineage>
        <taxon>Bacteria</taxon>
        <taxon>Bacillati</taxon>
        <taxon>Bacillota</taxon>
        <taxon>Bacilli</taxon>
        <taxon>Bacillales</taxon>
        <taxon>Staphylococcaceae</taxon>
        <taxon>Staphylococcus</taxon>
    </lineage>
</organism>
<dbReference type="Gene3D" id="3.40.630.100">
    <property type="entry name" value="Poly-gamma-glutamate hydrolase, zinc-binding motif"/>
    <property type="match status" value="1"/>
</dbReference>
<gene>
    <name evidence="1" type="ORF">NCTC11807_01765</name>
</gene>
<protein>
    <submittedName>
        <fullName evidence="1">Phage-related replication protein</fullName>
    </submittedName>
</protein>
<dbReference type="GeneID" id="63936248"/>
<dbReference type="RefSeq" id="WP_115313456.1">
    <property type="nucleotide sequence ID" value="NZ_CP066042.1"/>
</dbReference>
<dbReference type="Proteomes" id="UP000255425">
    <property type="component" value="Unassembled WGS sequence"/>
</dbReference>
<dbReference type="EMBL" id="UHDZ01000001">
    <property type="protein sequence ID" value="SUM72140.1"/>
    <property type="molecule type" value="Genomic_DNA"/>
</dbReference>
<reference evidence="1 2" key="1">
    <citation type="submission" date="2018-06" db="EMBL/GenBank/DDBJ databases">
        <authorList>
            <consortium name="Pathogen Informatics"/>
            <person name="Doyle S."/>
        </authorList>
    </citation>
    <scope>NUCLEOTIDE SEQUENCE [LARGE SCALE GENOMIC DNA]</scope>
    <source>
        <strain evidence="1 2">NCTC11807</strain>
    </source>
</reference>